<accession>F8E2U3</accession>
<dbReference type="Pfam" id="PF07907">
    <property type="entry name" value="YibE_F"/>
    <property type="match status" value="1"/>
</dbReference>
<dbReference type="AlphaFoldDB" id="F8E2U3"/>
<dbReference type="PANTHER" id="PTHR41771">
    <property type="entry name" value="MEMBRANE PROTEIN-RELATED"/>
    <property type="match status" value="1"/>
</dbReference>
<feature type="transmembrane region" description="Helical" evidence="1">
    <location>
        <begin position="308"/>
        <end position="330"/>
    </location>
</feature>
<name>F8E2U3_CORRG</name>
<protein>
    <submittedName>
        <fullName evidence="2">Membrane protein</fullName>
    </submittedName>
</protein>
<dbReference type="eggNOG" id="COG5438">
    <property type="taxonomic scope" value="Bacteria"/>
</dbReference>
<dbReference type="KEGG" id="crd:CRES_0278"/>
<sequence length="379" mass="39920">MFAIATVIALIVQWPDNEPPRVSENFKTHSGMTGELSKAEVLIVQPGACNSPDMGKVFDTAPSTDVNAPEDCTHAIIGIQSGPDAGKRTLLEVHPEIPGNPDLREGDKIQLSNHTDPNSGIQYAFQDFQRSTNLAGWLIATLILIIVVGAWRGARSIIGLILTLGLIVLFLVPALVRGGDPVALAVTCGAAVLFLVLFLVHGFSWKTAAAMGGTLLALGLSAVLSRIAVDSAGLRGLGDENNLNILIYLPGISITGLLLAGMIVGALGVLNDVTIAQASTVNELHELDPEASVWHLFRSGMKVGRDHIASMVYTLVLSYTGVALPTILLLSISNRPLEQILTSDIMATEILRSATGAIALVLAVPLTTIIAAATVNRKN</sequence>
<feature type="transmembrane region" description="Helical" evidence="1">
    <location>
        <begin position="207"/>
        <end position="225"/>
    </location>
</feature>
<gene>
    <name evidence="2" type="ordered locus">CRES_0278</name>
</gene>
<keyword evidence="1" id="KW-0472">Membrane</keyword>
<dbReference type="InterPro" id="IPR012507">
    <property type="entry name" value="YibE_F"/>
</dbReference>
<dbReference type="EMBL" id="CP002857">
    <property type="protein sequence ID" value="AEI08641.1"/>
    <property type="molecule type" value="Genomic_DNA"/>
</dbReference>
<feature type="transmembrane region" description="Helical" evidence="1">
    <location>
        <begin position="134"/>
        <end position="151"/>
    </location>
</feature>
<feature type="transmembrane region" description="Helical" evidence="1">
    <location>
        <begin position="350"/>
        <end position="375"/>
    </location>
</feature>
<reference evidence="2 3" key="1">
    <citation type="journal article" date="2012" name="BMC Genomics">
        <title>Complete genome sequence, lifestyle, and multi-drug resistance of the human pathogen Corynebacterium resistens DSM 45100 isolated from blood samples of a leukemia patient.</title>
        <authorList>
            <person name="Schroder J."/>
            <person name="Maus I."/>
            <person name="Meyer K."/>
            <person name="Wordemann S."/>
            <person name="Blom J."/>
            <person name="Jaenicke S."/>
            <person name="Schneider J."/>
            <person name="Trost E."/>
            <person name="Tauch A."/>
        </authorList>
    </citation>
    <scope>NUCLEOTIDE SEQUENCE [LARGE SCALE GENOMIC DNA]</scope>
    <source>
        <strain evidence="3">DSM 45100 / JCM 12819 / CCUG 50093 / GTC 2026 / SICGH 158</strain>
    </source>
</reference>
<dbReference type="HOGENOM" id="CLU_028166_3_0_11"/>
<dbReference type="Proteomes" id="UP000000492">
    <property type="component" value="Chromosome"/>
</dbReference>
<feature type="transmembrane region" description="Helical" evidence="1">
    <location>
        <begin position="158"/>
        <end position="176"/>
    </location>
</feature>
<keyword evidence="3" id="KW-1185">Reference proteome</keyword>
<feature type="transmembrane region" description="Helical" evidence="1">
    <location>
        <begin position="182"/>
        <end position="200"/>
    </location>
</feature>
<dbReference type="PANTHER" id="PTHR41771:SF1">
    <property type="entry name" value="MEMBRANE PROTEIN"/>
    <property type="match status" value="1"/>
</dbReference>
<feature type="transmembrane region" description="Helical" evidence="1">
    <location>
        <begin position="245"/>
        <end position="270"/>
    </location>
</feature>
<evidence type="ECO:0000256" key="1">
    <source>
        <dbReference type="SAM" id="Phobius"/>
    </source>
</evidence>
<proteinExistence type="predicted"/>
<keyword evidence="1" id="KW-1133">Transmembrane helix</keyword>
<evidence type="ECO:0000313" key="3">
    <source>
        <dbReference type="Proteomes" id="UP000000492"/>
    </source>
</evidence>
<keyword evidence="1" id="KW-0812">Transmembrane</keyword>
<evidence type="ECO:0000313" key="2">
    <source>
        <dbReference type="EMBL" id="AEI08641.1"/>
    </source>
</evidence>
<organism evidence="2 3">
    <name type="scientific">Corynebacterium resistens (strain DSM 45100 / JCM 12819 / GTC 2026 / SICGH 158)</name>
    <dbReference type="NCBI Taxonomy" id="662755"/>
    <lineage>
        <taxon>Bacteria</taxon>
        <taxon>Bacillati</taxon>
        <taxon>Actinomycetota</taxon>
        <taxon>Actinomycetes</taxon>
        <taxon>Mycobacteriales</taxon>
        <taxon>Corynebacteriaceae</taxon>
        <taxon>Corynebacterium</taxon>
    </lineage>
</organism>